<keyword evidence="1" id="KW-0812">Transmembrane</keyword>
<keyword evidence="3" id="KW-1185">Reference proteome</keyword>
<dbReference type="Gene3D" id="3.40.710.10">
    <property type="entry name" value="DD-peptidase/beta-lactamase superfamily"/>
    <property type="match status" value="1"/>
</dbReference>
<dbReference type="EMBL" id="CP048000">
    <property type="protein sequence ID" value="QHQ60839.1"/>
    <property type="molecule type" value="Genomic_DNA"/>
</dbReference>
<dbReference type="RefSeq" id="WP_161837669.1">
    <property type="nucleotide sequence ID" value="NZ_CP048000.1"/>
</dbReference>
<feature type="transmembrane region" description="Helical" evidence="1">
    <location>
        <begin position="105"/>
        <end position="127"/>
    </location>
</feature>
<gene>
    <name evidence="2" type="ORF">Ana3638_08725</name>
</gene>
<protein>
    <recommendedName>
        <fullName evidence="4">Beta-lactamase-related domain-containing protein</fullName>
    </recommendedName>
</protein>
<accession>A0A6P1TL10</accession>
<reference evidence="2 3" key="1">
    <citation type="submission" date="2020-01" db="EMBL/GenBank/DDBJ databases">
        <title>Genome analysis of Anaerocolumna sp. CBA3638.</title>
        <authorList>
            <person name="Kim J."/>
            <person name="Roh S.W."/>
        </authorList>
    </citation>
    <scope>NUCLEOTIDE SEQUENCE [LARGE SCALE GENOMIC DNA]</scope>
    <source>
        <strain evidence="2 3">CBA3638</strain>
    </source>
</reference>
<dbReference type="SUPFAM" id="SSF56601">
    <property type="entry name" value="beta-lactamase/transpeptidase-like"/>
    <property type="match status" value="1"/>
</dbReference>
<keyword evidence="1" id="KW-0472">Membrane</keyword>
<dbReference type="Proteomes" id="UP000464314">
    <property type="component" value="Chromosome"/>
</dbReference>
<dbReference type="AlphaFoldDB" id="A0A6P1TL10"/>
<name>A0A6P1TL10_9FIRM</name>
<dbReference type="KEGG" id="anr:Ana3638_08725"/>
<evidence type="ECO:0000313" key="3">
    <source>
        <dbReference type="Proteomes" id="UP000464314"/>
    </source>
</evidence>
<evidence type="ECO:0008006" key="4">
    <source>
        <dbReference type="Google" id="ProtNLM"/>
    </source>
</evidence>
<proteinExistence type="predicted"/>
<sequence length="145" mass="16699">MGIGDIPDKLKRAISKSHEVDKETAGYEDTNKYYSYGWSNDVEDRVINHSGSNPNYSSQVMIDLEKQEAIFVLANLDSSVPTQIADNIYENMNGKQLRKFSYDDFNILLDLIFSILTIIALVSLYFLTTVEKKYTFYLGFWHSIM</sequence>
<evidence type="ECO:0000313" key="2">
    <source>
        <dbReference type="EMBL" id="QHQ60839.1"/>
    </source>
</evidence>
<keyword evidence="1" id="KW-1133">Transmembrane helix</keyword>
<evidence type="ECO:0000256" key="1">
    <source>
        <dbReference type="SAM" id="Phobius"/>
    </source>
</evidence>
<organism evidence="2 3">
    <name type="scientific">Anaerocolumna sedimenticola</name>
    <dbReference type="NCBI Taxonomy" id="2696063"/>
    <lineage>
        <taxon>Bacteria</taxon>
        <taxon>Bacillati</taxon>
        <taxon>Bacillota</taxon>
        <taxon>Clostridia</taxon>
        <taxon>Lachnospirales</taxon>
        <taxon>Lachnospiraceae</taxon>
        <taxon>Anaerocolumna</taxon>
    </lineage>
</organism>
<dbReference type="InterPro" id="IPR012338">
    <property type="entry name" value="Beta-lactam/transpept-like"/>
</dbReference>